<dbReference type="GO" id="GO:0003677">
    <property type="term" value="F:DNA binding"/>
    <property type="evidence" value="ECO:0007669"/>
    <property type="project" value="UniProtKB-KW"/>
</dbReference>
<dbReference type="Pfam" id="PF02310">
    <property type="entry name" value="B12-binding"/>
    <property type="match status" value="1"/>
</dbReference>
<dbReference type="InterPro" id="IPR047057">
    <property type="entry name" value="MerR_fam"/>
</dbReference>
<feature type="domain" description="HTH merR-type" evidence="4">
    <location>
        <begin position="7"/>
        <end position="76"/>
    </location>
</feature>
<dbReference type="SUPFAM" id="SSF52242">
    <property type="entry name" value="Cobalamin (vitamin B12)-binding domain"/>
    <property type="match status" value="1"/>
</dbReference>
<dbReference type="PANTHER" id="PTHR30204:SF67">
    <property type="entry name" value="HTH-TYPE TRANSCRIPTIONAL REGULATOR MLRA-RELATED"/>
    <property type="match status" value="1"/>
</dbReference>
<reference evidence="6 7" key="1">
    <citation type="submission" date="2018-03" db="EMBL/GenBank/DDBJ databases">
        <title>Genomic Encyclopedia of Type Strains, Phase III (KMG-III): the genomes of soil and plant-associated and newly described type strains.</title>
        <authorList>
            <person name="Whitman W."/>
        </authorList>
    </citation>
    <scope>NUCLEOTIDE SEQUENCE [LARGE SCALE GENOMIC DNA]</scope>
    <source>
        <strain evidence="6 7">CGMCC 1.07653</strain>
    </source>
</reference>
<dbReference type="InterPro" id="IPR036724">
    <property type="entry name" value="Cobalamin-bd_sf"/>
</dbReference>
<evidence type="ECO:0000313" key="6">
    <source>
        <dbReference type="EMBL" id="PSL50464.1"/>
    </source>
</evidence>
<gene>
    <name evidence="6" type="ORF">B0H94_10375</name>
</gene>
<dbReference type="Gene3D" id="1.10.1660.10">
    <property type="match status" value="1"/>
</dbReference>
<dbReference type="Gene3D" id="1.10.1240.10">
    <property type="entry name" value="Methionine synthase domain"/>
    <property type="match status" value="1"/>
</dbReference>
<feature type="domain" description="B12-binding" evidence="5">
    <location>
        <begin position="178"/>
        <end position="306"/>
    </location>
</feature>
<dbReference type="GO" id="GO:0003700">
    <property type="term" value="F:DNA-binding transcription factor activity"/>
    <property type="evidence" value="ECO:0007669"/>
    <property type="project" value="InterPro"/>
</dbReference>
<name>A0A2P8HWB1_9BACI</name>
<evidence type="ECO:0000259" key="4">
    <source>
        <dbReference type="PROSITE" id="PS50937"/>
    </source>
</evidence>
<dbReference type="PANTHER" id="PTHR30204">
    <property type="entry name" value="REDOX-CYCLING DRUG-SENSING TRANSCRIPTIONAL ACTIVATOR SOXR"/>
    <property type="match status" value="1"/>
</dbReference>
<keyword evidence="2" id="KW-0238">DNA-binding</keyword>
<dbReference type="EMBL" id="PYAV01000003">
    <property type="protein sequence ID" value="PSL50464.1"/>
    <property type="molecule type" value="Genomic_DNA"/>
</dbReference>
<comment type="caution">
    <text evidence="6">The sequence shown here is derived from an EMBL/GenBank/DDBJ whole genome shotgun (WGS) entry which is preliminary data.</text>
</comment>
<dbReference type="InterPro" id="IPR006158">
    <property type="entry name" value="Cobalamin-bd"/>
</dbReference>
<evidence type="ECO:0000256" key="3">
    <source>
        <dbReference type="ARBA" id="ARBA00023163"/>
    </source>
</evidence>
<dbReference type="Pfam" id="PF13411">
    <property type="entry name" value="MerR_1"/>
    <property type="match status" value="1"/>
</dbReference>
<dbReference type="Pfam" id="PF02607">
    <property type="entry name" value="B12-binding_2"/>
    <property type="match status" value="1"/>
</dbReference>
<dbReference type="InterPro" id="IPR000551">
    <property type="entry name" value="MerR-type_HTH_dom"/>
</dbReference>
<dbReference type="InterPro" id="IPR003759">
    <property type="entry name" value="Cbl-bd_cap"/>
</dbReference>
<evidence type="ECO:0000259" key="5">
    <source>
        <dbReference type="PROSITE" id="PS51332"/>
    </source>
</evidence>
<dbReference type="InterPro" id="IPR009061">
    <property type="entry name" value="DNA-bd_dom_put_sf"/>
</dbReference>
<dbReference type="AlphaFoldDB" id="A0A2P8HWB1"/>
<proteinExistence type="predicted"/>
<dbReference type="Gene3D" id="3.40.50.280">
    <property type="entry name" value="Cobalamin-binding domain"/>
    <property type="match status" value="1"/>
</dbReference>
<dbReference type="GO" id="GO:0046872">
    <property type="term" value="F:metal ion binding"/>
    <property type="evidence" value="ECO:0007669"/>
    <property type="project" value="InterPro"/>
</dbReference>
<protein>
    <submittedName>
        <fullName evidence="6">Methanogenic corrinoid protein MtbC1</fullName>
    </submittedName>
</protein>
<sequence length="306" mass="34304">MSTAEGKYNIKAVSHMLGIPPGTLRAWERRYDIIDPVRNDAGHRLYSDEHVAILRWLADKVNRGFTIGQAVDLLEADNISYVSEVQQSPEDQTARIADDLLFALLHFQEDEAQKCLNQAFSLFTVDKVITEILGAVMVNVGALWEEGKITIAHEHFASYFLHVKLGTMLQAQIPQPYLPKVMAVCAPGEEHELGLLMFSIFLKQKGMQIIYLGQGVPPSDVASAVKEAGVDVVLTTCTMQGNIRRMEKMIEEIEQKNPNVTFAIGGYGLNQQATVSSRLAPFVIGRTKEEWERWVNDLLKVHLKKK</sequence>
<dbReference type="GO" id="GO:0031419">
    <property type="term" value="F:cobalamin binding"/>
    <property type="evidence" value="ECO:0007669"/>
    <property type="project" value="InterPro"/>
</dbReference>
<evidence type="ECO:0000256" key="1">
    <source>
        <dbReference type="ARBA" id="ARBA00023015"/>
    </source>
</evidence>
<dbReference type="PROSITE" id="PS51332">
    <property type="entry name" value="B12_BINDING"/>
    <property type="match status" value="1"/>
</dbReference>
<dbReference type="SMART" id="SM00422">
    <property type="entry name" value="HTH_MERR"/>
    <property type="match status" value="1"/>
</dbReference>
<evidence type="ECO:0000313" key="7">
    <source>
        <dbReference type="Proteomes" id="UP000242310"/>
    </source>
</evidence>
<keyword evidence="7" id="KW-1185">Reference proteome</keyword>
<organism evidence="6 7">
    <name type="scientific">Salsuginibacillus halophilus</name>
    <dbReference type="NCBI Taxonomy" id="517424"/>
    <lineage>
        <taxon>Bacteria</taxon>
        <taxon>Bacillati</taxon>
        <taxon>Bacillota</taxon>
        <taxon>Bacilli</taxon>
        <taxon>Bacillales</taxon>
        <taxon>Bacillaceae</taxon>
        <taxon>Salsuginibacillus</taxon>
    </lineage>
</organism>
<dbReference type="RefSeq" id="WP_106587795.1">
    <property type="nucleotide sequence ID" value="NZ_PYAV01000003.1"/>
</dbReference>
<dbReference type="CDD" id="cd01104">
    <property type="entry name" value="HTH_MlrA-CarA"/>
    <property type="match status" value="1"/>
</dbReference>
<accession>A0A2P8HWB1</accession>
<keyword evidence="1" id="KW-0805">Transcription regulation</keyword>
<dbReference type="InterPro" id="IPR036594">
    <property type="entry name" value="Meth_synthase_dom"/>
</dbReference>
<dbReference type="PROSITE" id="PS50937">
    <property type="entry name" value="HTH_MERR_2"/>
    <property type="match status" value="1"/>
</dbReference>
<keyword evidence="3" id="KW-0804">Transcription</keyword>
<dbReference type="Proteomes" id="UP000242310">
    <property type="component" value="Unassembled WGS sequence"/>
</dbReference>
<dbReference type="SUPFAM" id="SSF46955">
    <property type="entry name" value="Putative DNA-binding domain"/>
    <property type="match status" value="1"/>
</dbReference>
<evidence type="ECO:0000256" key="2">
    <source>
        <dbReference type="ARBA" id="ARBA00023125"/>
    </source>
</evidence>
<dbReference type="OrthoDB" id="9800334at2"/>